<reference evidence="11 12" key="1">
    <citation type="submission" date="2018-06" db="EMBL/GenBank/DDBJ databases">
        <title>Genomic Encyclopedia of Archaeal and Bacterial Type Strains, Phase II (KMG-II): from individual species to whole genera.</title>
        <authorList>
            <person name="Goeker M."/>
        </authorList>
    </citation>
    <scope>NUCLEOTIDE SEQUENCE [LARGE SCALE GENOMIC DNA]</scope>
    <source>
        <strain evidence="11 12">DSM 13087</strain>
    </source>
</reference>
<name>A0A2W7Q205_9RHOB</name>
<evidence type="ECO:0000313" key="12">
    <source>
        <dbReference type="Proteomes" id="UP000249364"/>
    </source>
</evidence>
<comment type="subcellular location">
    <subcellularLocation>
        <location evidence="1">Cytoplasm</location>
    </subcellularLocation>
</comment>
<comment type="similarity">
    <text evidence="2">Belongs to the TsaE family.</text>
</comment>
<dbReference type="InterPro" id="IPR027417">
    <property type="entry name" value="P-loop_NTPase"/>
</dbReference>
<keyword evidence="9" id="KW-0460">Magnesium</keyword>
<dbReference type="Pfam" id="PF02367">
    <property type="entry name" value="TsaE"/>
    <property type="match status" value="1"/>
</dbReference>
<dbReference type="GO" id="GO:0005524">
    <property type="term" value="F:ATP binding"/>
    <property type="evidence" value="ECO:0007669"/>
    <property type="project" value="UniProtKB-KW"/>
</dbReference>
<dbReference type="NCBIfam" id="TIGR00150">
    <property type="entry name" value="T6A_YjeE"/>
    <property type="match status" value="1"/>
</dbReference>
<dbReference type="Proteomes" id="UP000249364">
    <property type="component" value="Unassembled WGS sequence"/>
</dbReference>
<dbReference type="STRING" id="121821.GCA_001870675_01637"/>
<evidence type="ECO:0000256" key="9">
    <source>
        <dbReference type="ARBA" id="ARBA00022842"/>
    </source>
</evidence>
<dbReference type="PANTHER" id="PTHR33540:SF2">
    <property type="entry name" value="TRNA THREONYLCARBAMOYLADENOSINE BIOSYNTHESIS PROTEIN TSAE"/>
    <property type="match status" value="1"/>
</dbReference>
<evidence type="ECO:0000256" key="4">
    <source>
        <dbReference type="ARBA" id="ARBA00022490"/>
    </source>
</evidence>
<evidence type="ECO:0000256" key="2">
    <source>
        <dbReference type="ARBA" id="ARBA00007599"/>
    </source>
</evidence>
<comment type="caution">
    <text evidence="11">The sequence shown here is derived from an EMBL/GenBank/DDBJ whole genome shotgun (WGS) entry which is preliminary data.</text>
</comment>
<keyword evidence="8" id="KW-0067">ATP-binding</keyword>
<gene>
    <name evidence="11" type="ORF">LY56_02026</name>
</gene>
<keyword evidence="7" id="KW-0547">Nucleotide-binding</keyword>
<proteinExistence type="inferred from homology"/>
<dbReference type="SUPFAM" id="SSF52540">
    <property type="entry name" value="P-loop containing nucleoside triphosphate hydrolases"/>
    <property type="match status" value="1"/>
</dbReference>
<evidence type="ECO:0000313" key="11">
    <source>
        <dbReference type="EMBL" id="PZX42331.1"/>
    </source>
</evidence>
<keyword evidence="12" id="KW-1185">Reference proteome</keyword>
<dbReference type="InterPro" id="IPR003442">
    <property type="entry name" value="T6A_TsaE"/>
</dbReference>
<protein>
    <recommendedName>
        <fullName evidence="3">tRNA threonylcarbamoyladenosine biosynthesis protein TsaE</fullName>
    </recommendedName>
    <alternativeName>
        <fullName evidence="10">t(6)A37 threonylcarbamoyladenosine biosynthesis protein TsaE</fullName>
    </alternativeName>
</protein>
<keyword evidence="6" id="KW-0479">Metal-binding</keyword>
<dbReference type="EMBL" id="QKZQ01000008">
    <property type="protein sequence ID" value="PZX42331.1"/>
    <property type="molecule type" value="Genomic_DNA"/>
</dbReference>
<evidence type="ECO:0000256" key="7">
    <source>
        <dbReference type="ARBA" id="ARBA00022741"/>
    </source>
</evidence>
<evidence type="ECO:0000256" key="3">
    <source>
        <dbReference type="ARBA" id="ARBA00019010"/>
    </source>
</evidence>
<organism evidence="11 12">
    <name type="scientific">Roseinatronobacter thiooxidans</name>
    <dbReference type="NCBI Taxonomy" id="121821"/>
    <lineage>
        <taxon>Bacteria</taxon>
        <taxon>Pseudomonadati</taxon>
        <taxon>Pseudomonadota</taxon>
        <taxon>Alphaproteobacteria</taxon>
        <taxon>Rhodobacterales</taxon>
        <taxon>Paracoccaceae</taxon>
        <taxon>Roseinatronobacter</taxon>
    </lineage>
</organism>
<evidence type="ECO:0000256" key="5">
    <source>
        <dbReference type="ARBA" id="ARBA00022694"/>
    </source>
</evidence>
<dbReference type="GO" id="GO:0002949">
    <property type="term" value="P:tRNA threonylcarbamoyladenosine modification"/>
    <property type="evidence" value="ECO:0007669"/>
    <property type="project" value="InterPro"/>
</dbReference>
<evidence type="ECO:0000256" key="10">
    <source>
        <dbReference type="ARBA" id="ARBA00032441"/>
    </source>
</evidence>
<accession>A0A2W7Q205</accession>
<dbReference type="GO" id="GO:0046872">
    <property type="term" value="F:metal ion binding"/>
    <property type="evidence" value="ECO:0007669"/>
    <property type="project" value="UniProtKB-KW"/>
</dbReference>
<dbReference type="AlphaFoldDB" id="A0A2W7Q205"/>
<evidence type="ECO:0000256" key="6">
    <source>
        <dbReference type="ARBA" id="ARBA00022723"/>
    </source>
</evidence>
<dbReference type="Gene3D" id="3.40.50.300">
    <property type="entry name" value="P-loop containing nucleotide triphosphate hydrolases"/>
    <property type="match status" value="1"/>
</dbReference>
<keyword evidence="5" id="KW-0819">tRNA processing</keyword>
<dbReference type="GO" id="GO:0005737">
    <property type="term" value="C:cytoplasm"/>
    <property type="evidence" value="ECO:0007669"/>
    <property type="project" value="UniProtKB-SubCell"/>
</dbReference>
<dbReference type="PANTHER" id="PTHR33540">
    <property type="entry name" value="TRNA THREONYLCARBAMOYLADENOSINE BIOSYNTHESIS PROTEIN TSAE"/>
    <property type="match status" value="1"/>
</dbReference>
<evidence type="ECO:0000256" key="1">
    <source>
        <dbReference type="ARBA" id="ARBA00004496"/>
    </source>
</evidence>
<keyword evidence="4" id="KW-0963">Cytoplasm</keyword>
<evidence type="ECO:0000256" key="8">
    <source>
        <dbReference type="ARBA" id="ARBA00022840"/>
    </source>
</evidence>
<sequence>MVPQTWQNPAMTCDYALRLTSHAPEDTAAIAARLGAGLGAGDVVLLSGPVGAGKSLFARALIQARLAELGRYEDVPSPSFTLVQTYDLDRVEIWHADLYRLADPHDALELGLDQAFEDAICLVEWPERLGAFCPASGLHVTLEPAADEDTRSLRFSATDPRWGDVLRMLADAPTRPA</sequence>